<dbReference type="InterPro" id="IPR035905">
    <property type="entry name" value="Barstar-like_sf"/>
</dbReference>
<gene>
    <name evidence="2" type="ORF">KIPB_013528</name>
</gene>
<protein>
    <recommendedName>
        <fullName evidence="1">Barstar (barnase inhibitor) domain-containing protein</fullName>
    </recommendedName>
</protein>
<dbReference type="Gene3D" id="3.30.370.10">
    <property type="entry name" value="Barstar-like"/>
    <property type="match status" value="1"/>
</dbReference>
<dbReference type="EMBL" id="BDIP01006478">
    <property type="protein sequence ID" value="GIQ90655.1"/>
    <property type="molecule type" value="Genomic_DNA"/>
</dbReference>
<proteinExistence type="predicted"/>
<accession>A0A9K3DAJ4</accession>
<dbReference type="Pfam" id="PF01337">
    <property type="entry name" value="Barstar"/>
    <property type="match status" value="1"/>
</dbReference>
<keyword evidence="3" id="KW-1185">Reference proteome</keyword>
<dbReference type="AlphaFoldDB" id="A0A9K3DAJ4"/>
<dbReference type="SUPFAM" id="SSF52038">
    <property type="entry name" value="Barstar-related"/>
    <property type="match status" value="1"/>
</dbReference>
<sequence length="73" mass="8209">MASGRYLDSTFRSAWGRNLDALSDILSGGFGFPVPFRLTVTSSEIPAKRCAKWEIVKEIFTETEEEGCEIVYE</sequence>
<organism evidence="2 3">
    <name type="scientific">Kipferlia bialata</name>
    <dbReference type="NCBI Taxonomy" id="797122"/>
    <lineage>
        <taxon>Eukaryota</taxon>
        <taxon>Metamonada</taxon>
        <taxon>Carpediemonas-like organisms</taxon>
        <taxon>Kipferlia</taxon>
    </lineage>
</organism>
<dbReference type="Proteomes" id="UP000265618">
    <property type="component" value="Unassembled WGS sequence"/>
</dbReference>
<comment type="caution">
    <text evidence="2">The sequence shown here is derived from an EMBL/GenBank/DDBJ whole genome shotgun (WGS) entry which is preliminary data.</text>
</comment>
<feature type="domain" description="Barstar (barnase inhibitor)" evidence="1">
    <location>
        <begin position="11"/>
        <end position="66"/>
    </location>
</feature>
<evidence type="ECO:0000313" key="2">
    <source>
        <dbReference type="EMBL" id="GIQ90655.1"/>
    </source>
</evidence>
<evidence type="ECO:0000313" key="3">
    <source>
        <dbReference type="Proteomes" id="UP000265618"/>
    </source>
</evidence>
<dbReference type="InterPro" id="IPR000468">
    <property type="entry name" value="Barstar"/>
</dbReference>
<reference evidence="2 3" key="1">
    <citation type="journal article" date="2018" name="PLoS ONE">
        <title>The draft genome of Kipferlia bialata reveals reductive genome evolution in fornicate parasites.</title>
        <authorList>
            <person name="Tanifuji G."/>
            <person name="Takabayashi S."/>
            <person name="Kume K."/>
            <person name="Takagi M."/>
            <person name="Nakayama T."/>
            <person name="Kamikawa R."/>
            <person name="Inagaki Y."/>
            <person name="Hashimoto T."/>
        </authorList>
    </citation>
    <scope>NUCLEOTIDE SEQUENCE [LARGE SCALE GENOMIC DNA]</scope>
    <source>
        <strain evidence="2">NY0173</strain>
    </source>
</reference>
<name>A0A9K3DAJ4_9EUKA</name>
<evidence type="ECO:0000259" key="1">
    <source>
        <dbReference type="Pfam" id="PF01337"/>
    </source>
</evidence>